<reference evidence="2" key="1">
    <citation type="submission" date="2021-09" db="EMBL/GenBank/DDBJ databases">
        <title>A high-quality genome of the endoparasitic fungus Hirsutella rhossiliensis with a comparison of Hirsutella genomes reveals transposable elements contributing to genome size variation.</title>
        <authorList>
            <person name="Lin R."/>
            <person name="Jiao Y."/>
            <person name="Sun X."/>
            <person name="Ling J."/>
            <person name="Xie B."/>
            <person name="Cheng X."/>
        </authorList>
    </citation>
    <scope>NUCLEOTIDE SEQUENCE</scope>
    <source>
        <strain evidence="2">HR02</strain>
    </source>
</reference>
<dbReference type="AlphaFoldDB" id="A0A9P8N3I3"/>
<keyword evidence="3" id="KW-1185">Reference proteome</keyword>
<dbReference type="EMBL" id="JAIZPD010000002">
    <property type="protein sequence ID" value="KAH0966225.1"/>
    <property type="molecule type" value="Genomic_DNA"/>
</dbReference>
<protein>
    <submittedName>
        <fullName evidence="2">Uncharacterized protein</fullName>
    </submittedName>
</protein>
<organism evidence="2 3">
    <name type="scientific">Hirsutella rhossiliensis</name>
    <dbReference type="NCBI Taxonomy" id="111463"/>
    <lineage>
        <taxon>Eukaryota</taxon>
        <taxon>Fungi</taxon>
        <taxon>Dikarya</taxon>
        <taxon>Ascomycota</taxon>
        <taxon>Pezizomycotina</taxon>
        <taxon>Sordariomycetes</taxon>
        <taxon>Hypocreomycetidae</taxon>
        <taxon>Hypocreales</taxon>
        <taxon>Ophiocordycipitaceae</taxon>
        <taxon>Hirsutella</taxon>
    </lineage>
</organism>
<gene>
    <name evidence="2" type="ORF">HRG_01634</name>
</gene>
<dbReference type="Proteomes" id="UP000824596">
    <property type="component" value="Unassembled WGS sequence"/>
</dbReference>
<sequence>MQNEVDVERTEITSTFIRWFVYCAYFGLPPSIGSIATTEIATGDDVAMTTAEGGQAERAAFSGKPTTTDEEDVSLAIMRHELELERVRLHDTHQRVGNQSLRFEKLAREEVLQKGRLNRISRQVRDQNARLKELRRDSLLEQERLDRLKKLVEQEQGP</sequence>
<keyword evidence="1" id="KW-0175">Coiled coil</keyword>
<proteinExistence type="predicted"/>
<accession>A0A9P8N3I3</accession>
<evidence type="ECO:0000313" key="2">
    <source>
        <dbReference type="EMBL" id="KAH0966225.1"/>
    </source>
</evidence>
<name>A0A9P8N3I3_9HYPO</name>
<feature type="coiled-coil region" evidence="1">
    <location>
        <begin position="117"/>
        <end position="151"/>
    </location>
</feature>
<dbReference type="GeneID" id="68350763"/>
<evidence type="ECO:0000256" key="1">
    <source>
        <dbReference type="SAM" id="Coils"/>
    </source>
</evidence>
<evidence type="ECO:0000313" key="3">
    <source>
        <dbReference type="Proteomes" id="UP000824596"/>
    </source>
</evidence>
<dbReference type="RefSeq" id="XP_044723738.1">
    <property type="nucleotide sequence ID" value="XM_044860105.1"/>
</dbReference>
<comment type="caution">
    <text evidence="2">The sequence shown here is derived from an EMBL/GenBank/DDBJ whole genome shotgun (WGS) entry which is preliminary data.</text>
</comment>